<sequence length="314" mass="33223">MGSLTNHQNPTFLLLFFFFIPLLILLLLQIPTQTSSSDTTTLIYKGCADQKLQDPSGAASQNLKTLLNSLVTQSSQKNFAATTSGDGGASAIAGAYQCRGDLTNSDCYDCVSKIPNMLGKLCGGDVAAARIQLSGCYLRYEAVGFKEVPKTQLLYKVCGSKKMKNGGDVVGFEGKRDSAFEMVENGVKGNNGNLFYTGSYQSLYVLGQCEGNMGNEDCGECIGSAEEQVKVQCGDSISAQVYLQGCYLSYSFYPNGVSGTMSSSSSPGSGSHQHTERTVALAVGGLAALGFLIVCLLFLKSALKKKTGKRGGGY</sequence>
<evidence type="ECO:0000313" key="13">
    <source>
        <dbReference type="Proteomes" id="UP001341840"/>
    </source>
</evidence>
<feature type="chain" id="PRO_5047495696" description="Gnk2-homologous domain-containing protein" evidence="10">
    <location>
        <begin position="37"/>
        <end position="314"/>
    </location>
</feature>
<feature type="domain" description="Gnk2-homologous" evidence="11">
    <location>
        <begin position="151"/>
        <end position="255"/>
    </location>
</feature>
<dbReference type="EMBL" id="JASCZI010151052">
    <property type="protein sequence ID" value="MED6168014.1"/>
    <property type="molecule type" value="Genomic_DNA"/>
</dbReference>
<keyword evidence="13" id="KW-1185">Reference proteome</keyword>
<evidence type="ECO:0000256" key="6">
    <source>
        <dbReference type="ARBA" id="ARBA00023157"/>
    </source>
</evidence>
<proteinExistence type="inferred from homology"/>
<keyword evidence="9" id="KW-0812">Transmembrane</keyword>
<gene>
    <name evidence="12" type="ORF">PIB30_008034</name>
</gene>
<evidence type="ECO:0000256" key="8">
    <source>
        <dbReference type="ARBA" id="ARBA00038393"/>
    </source>
</evidence>
<evidence type="ECO:0000256" key="10">
    <source>
        <dbReference type="SAM" id="SignalP"/>
    </source>
</evidence>
<keyword evidence="9" id="KW-1133">Transmembrane helix</keyword>
<comment type="similarity">
    <text evidence="8">Belongs to the cysteine-rich repeat secretory protein family. Plasmodesmata-located proteins (PDLD) subfamily.</text>
</comment>
<reference evidence="12 13" key="1">
    <citation type="journal article" date="2023" name="Plants (Basel)">
        <title>Bridging the Gap: Combining Genomics and Transcriptomics Approaches to Understand Stylosanthes scabra, an Orphan Legume from the Brazilian Caatinga.</title>
        <authorList>
            <person name="Ferreira-Neto J.R.C."/>
            <person name="da Silva M.D."/>
            <person name="Binneck E."/>
            <person name="de Melo N.F."/>
            <person name="da Silva R.H."/>
            <person name="de Melo A.L.T.M."/>
            <person name="Pandolfi V."/>
            <person name="Bustamante F.O."/>
            <person name="Brasileiro-Vidal A.C."/>
            <person name="Benko-Iseppon A.M."/>
        </authorList>
    </citation>
    <scope>NUCLEOTIDE SEQUENCE [LARGE SCALE GENOMIC DNA]</scope>
    <source>
        <tissue evidence="12">Leaves</tissue>
    </source>
</reference>
<evidence type="ECO:0000256" key="9">
    <source>
        <dbReference type="SAM" id="Phobius"/>
    </source>
</evidence>
<keyword evidence="4" id="KW-0677">Repeat</keyword>
<dbReference type="InterPro" id="IPR002902">
    <property type="entry name" value="GNK2"/>
</dbReference>
<keyword evidence="2" id="KW-0945">Host-virus interaction</keyword>
<feature type="domain" description="Gnk2-homologous" evidence="11">
    <location>
        <begin position="40"/>
        <end position="145"/>
    </location>
</feature>
<dbReference type="CDD" id="cd23509">
    <property type="entry name" value="Gnk2-like"/>
    <property type="match status" value="2"/>
</dbReference>
<dbReference type="Pfam" id="PF01657">
    <property type="entry name" value="Stress-antifung"/>
    <property type="match status" value="2"/>
</dbReference>
<dbReference type="Gene3D" id="3.30.430.20">
    <property type="entry name" value="Gnk2 domain, C-X8-C-X2-C motif"/>
    <property type="match status" value="2"/>
</dbReference>
<protein>
    <recommendedName>
        <fullName evidence="11">Gnk2-homologous domain-containing protein</fullName>
    </recommendedName>
</protein>
<keyword evidence="3 10" id="KW-0732">Signal</keyword>
<dbReference type="PANTHER" id="PTHR32080">
    <property type="entry name" value="ANTIFUNGAL PROTEIN GINKBILOBIN-2-LIKE"/>
    <property type="match status" value="1"/>
</dbReference>
<dbReference type="PANTHER" id="PTHR32080:SF36">
    <property type="entry name" value="PLASMODESMATA-LOCATED PROTEIN 1"/>
    <property type="match status" value="1"/>
</dbReference>
<name>A0ABU6V4L1_9FABA</name>
<comment type="caution">
    <text evidence="12">The sequence shown here is derived from an EMBL/GenBank/DDBJ whole genome shotgun (WGS) entry which is preliminary data.</text>
</comment>
<evidence type="ECO:0000256" key="1">
    <source>
        <dbReference type="ARBA" id="ARBA00004251"/>
    </source>
</evidence>
<evidence type="ECO:0000256" key="4">
    <source>
        <dbReference type="ARBA" id="ARBA00022737"/>
    </source>
</evidence>
<feature type="signal peptide" evidence="10">
    <location>
        <begin position="1"/>
        <end position="36"/>
    </location>
</feature>
<keyword evidence="5" id="KW-0965">Cell junction</keyword>
<comment type="subcellular location">
    <subcellularLocation>
        <location evidence="7">Cell junction</location>
        <location evidence="7">Plasmodesma</location>
    </subcellularLocation>
    <subcellularLocation>
        <location evidence="1">Cell membrane</location>
        <topology evidence="1">Single-pass type I membrane protein</topology>
    </subcellularLocation>
</comment>
<keyword evidence="6" id="KW-1015">Disulfide bond</keyword>
<accession>A0ABU6V4L1</accession>
<dbReference type="PROSITE" id="PS51473">
    <property type="entry name" value="GNK2"/>
    <property type="match status" value="2"/>
</dbReference>
<organism evidence="12 13">
    <name type="scientific">Stylosanthes scabra</name>
    <dbReference type="NCBI Taxonomy" id="79078"/>
    <lineage>
        <taxon>Eukaryota</taxon>
        <taxon>Viridiplantae</taxon>
        <taxon>Streptophyta</taxon>
        <taxon>Embryophyta</taxon>
        <taxon>Tracheophyta</taxon>
        <taxon>Spermatophyta</taxon>
        <taxon>Magnoliopsida</taxon>
        <taxon>eudicotyledons</taxon>
        <taxon>Gunneridae</taxon>
        <taxon>Pentapetalae</taxon>
        <taxon>rosids</taxon>
        <taxon>fabids</taxon>
        <taxon>Fabales</taxon>
        <taxon>Fabaceae</taxon>
        <taxon>Papilionoideae</taxon>
        <taxon>50 kb inversion clade</taxon>
        <taxon>dalbergioids sensu lato</taxon>
        <taxon>Dalbergieae</taxon>
        <taxon>Pterocarpus clade</taxon>
        <taxon>Stylosanthes</taxon>
    </lineage>
</organism>
<dbReference type="Proteomes" id="UP001341840">
    <property type="component" value="Unassembled WGS sequence"/>
</dbReference>
<evidence type="ECO:0000256" key="2">
    <source>
        <dbReference type="ARBA" id="ARBA00022581"/>
    </source>
</evidence>
<evidence type="ECO:0000259" key="11">
    <source>
        <dbReference type="PROSITE" id="PS51473"/>
    </source>
</evidence>
<evidence type="ECO:0000256" key="5">
    <source>
        <dbReference type="ARBA" id="ARBA00022949"/>
    </source>
</evidence>
<dbReference type="InterPro" id="IPR051378">
    <property type="entry name" value="Cell2Cell_Antifungal"/>
</dbReference>
<evidence type="ECO:0000256" key="7">
    <source>
        <dbReference type="ARBA" id="ARBA00024184"/>
    </source>
</evidence>
<dbReference type="InterPro" id="IPR038408">
    <property type="entry name" value="GNK2_sf"/>
</dbReference>
<evidence type="ECO:0000256" key="3">
    <source>
        <dbReference type="ARBA" id="ARBA00022729"/>
    </source>
</evidence>
<feature type="transmembrane region" description="Helical" evidence="9">
    <location>
        <begin position="279"/>
        <end position="299"/>
    </location>
</feature>
<keyword evidence="9" id="KW-0472">Membrane</keyword>
<evidence type="ECO:0000313" key="12">
    <source>
        <dbReference type="EMBL" id="MED6168014.1"/>
    </source>
</evidence>